<protein>
    <submittedName>
        <fullName evidence="1">Uncharacterized protein</fullName>
    </submittedName>
</protein>
<dbReference type="EMBL" id="JBHRSV010000012">
    <property type="protein sequence ID" value="MFC2925959.1"/>
    <property type="molecule type" value="Genomic_DNA"/>
</dbReference>
<accession>A0ABV6ZX35</accession>
<keyword evidence="2" id="KW-1185">Reference proteome</keyword>
<organism evidence="1 2">
    <name type="scientific">Hyphobacterium vulgare</name>
    <dbReference type="NCBI Taxonomy" id="1736751"/>
    <lineage>
        <taxon>Bacteria</taxon>
        <taxon>Pseudomonadati</taxon>
        <taxon>Pseudomonadota</taxon>
        <taxon>Alphaproteobacteria</taxon>
        <taxon>Maricaulales</taxon>
        <taxon>Maricaulaceae</taxon>
        <taxon>Hyphobacterium</taxon>
    </lineage>
</organism>
<sequence length="133" mass="14555">MKLKIRRSQKSGLTGKVSFAIDVMAELTDHERALCDKYRLWNDVVYSSEGSDGKAARAQEGNILALGSLALDRMTKRIFSVKDLTSGQHIEGKDLVEVIAAENQVKQACGSLRTYLDAASQFDGSEDVIEFAG</sequence>
<reference evidence="2" key="1">
    <citation type="journal article" date="2019" name="Int. J. Syst. Evol. Microbiol.">
        <title>The Global Catalogue of Microorganisms (GCM) 10K type strain sequencing project: providing services to taxonomists for standard genome sequencing and annotation.</title>
        <authorList>
            <consortium name="The Broad Institute Genomics Platform"/>
            <consortium name="The Broad Institute Genome Sequencing Center for Infectious Disease"/>
            <person name="Wu L."/>
            <person name="Ma J."/>
        </authorList>
    </citation>
    <scope>NUCLEOTIDE SEQUENCE [LARGE SCALE GENOMIC DNA]</scope>
    <source>
        <strain evidence="2">KCTC 52487</strain>
    </source>
</reference>
<proteinExistence type="predicted"/>
<comment type="caution">
    <text evidence="1">The sequence shown here is derived from an EMBL/GenBank/DDBJ whole genome shotgun (WGS) entry which is preliminary data.</text>
</comment>
<name>A0ABV6ZX35_9PROT</name>
<dbReference type="Proteomes" id="UP001595379">
    <property type="component" value="Unassembled WGS sequence"/>
</dbReference>
<dbReference type="RefSeq" id="WP_343164856.1">
    <property type="nucleotide sequence ID" value="NZ_JBHRSV010000012.1"/>
</dbReference>
<evidence type="ECO:0000313" key="2">
    <source>
        <dbReference type="Proteomes" id="UP001595379"/>
    </source>
</evidence>
<evidence type="ECO:0000313" key="1">
    <source>
        <dbReference type="EMBL" id="MFC2925959.1"/>
    </source>
</evidence>
<gene>
    <name evidence="1" type="ORF">ACFOOR_07560</name>
</gene>